<evidence type="ECO:0000259" key="6">
    <source>
        <dbReference type="Pfam" id="PF02771"/>
    </source>
</evidence>
<dbReference type="InterPro" id="IPR009075">
    <property type="entry name" value="AcylCo_DH/oxidase_C"/>
</dbReference>
<proteinExistence type="predicted"/>
<evidence type="ECO:0000256" key="3">
    <source>
        <dbReference type="ARBA" id="ARBA00023002"/>
    </source>
</evidence>
<organism evidence="8 9">
    <name type="scientific">Marinobacterium weihaiense</name>
    <dbReference type="NCBI Taxonomy" id="2851016"/>
    <lineage>
        <taxon>Bacteria</taxon>
        <taxon>Pseudomonadati</taxon>
        <taxon>Pseudomonadota</taxon>
        <taxon>Gammaproteobacteria</taxon>
        <taxon>Oceanospirillales</taxon>
        <taxon>Oceanospirillaceae</taxon>
        <taxon>Marinobacterium</taxon>
    </lineage>
</organism>
<evidence type="ECO:0000313" key="8">
    <source>
        <dbReference type="EMBL" id="MBV0933591.1"/>
    </source>
</evidence>
<dbReference type="Pfam" id="PF12806">
    <property type="entry name" value="Acyl-CoA_dh_C"/>
    <property type="match status" value="1"/>
</dbReference>
<evidence type="ECO:0000259" key="4">
    <source>
        <dbReference type="Pfam" id="PF00441"/>
    </source>
</evidence>
<keyword evidence="3" id="KW-0560">Oxidoreductase</keyword>
<evidence type="ECO:0000256" key="1">
    <source>
        <dbReference type="ARBA" id="ARBA00001974"/>
    </source>
</evidence>
<dbReference type="InterPro" id="IPR006091">
    <property type="entry name" value="Acyl-CoA_Oxase/DH_mid-dom"/>
</dbReference>
<dbReference type="RefSeq" id="WP_217335011.1">
    <property type="nucleotide sequence ID" value="NZ_JAHQZT010000010.1"/>
</dbReference>
<dbReference type="PANTHER" id="PTHR42803">
    <property type="entry name" value="ACYL-COA DEHYDROGENASE"/>
    <property type="match status" value="1"/>
</dbReference>
<feature type="domain" description="Acetyl-CoA dehydrogenase-like C-terminal" evidence="7">
    <location>
        <begin position="463"/>
        <end position="588"/>
    </location>
</feature>
<dbReference type="EMBL" id="JAHQZT010000010">
    <property type="protein sequence ID" value="MBV0933591.1"/>
    <property type="molecule type" value="Genomic_DNA"/>
</dbReference>
<dbReference type="InterPro" id="IPR025878">
    <property type="entry name" value="Acyl-CoA_dh-like_C_dom"/>
</dbReference>
<feature type="domain" description="Acyl-CoA dehydrogenase/oxidase N-terminal" evidence="6">
    <location>
        <begin position="81"/>
        <end position="156"/>
    </location>
</feature>
<comment type="caution">
    <text evidence="8">The sequence shown here is derived from an EMBL/GenBank/DDBJ whole genome shotgun (WGS) entry which is preliminary data.</text>
</comment>
<dbReference type="Pfam" id="PF00441">
    <property type="entry name" value="Acyl-CoA_dh_1"/>
    <property type="match status" value="1"/>
</dbReference>
<evidence type="ECO:0000313" key="9">
    <source>
        <dbReference type="Proteomes" id="UP000755551"/>
    </source>
</evidence>
<dbReference type="PANTHER" id="PTHR42803:SF1">
    <property type="entry name" value="BROAD-SPECIFICITY LINEAR ACYL-COA DEHYDROGENASE FADE5"/>
    <property type="match status" value="1"/>
</dbReference>
<sequence length="592" mass="63485">MNEYLYPAADMRFVLQHLIGFDRLCRDCGQDAVDQALADEILAQAGRFAQAQLVPLNPLGDQRGCRMGPNGAEPPGGFAQAHGQFVAAGWHALTLALEWGGQGLPRVLGAAVNEIWQSANMAFSLCPLLTEGAMETLVCHGSTALKQRLLPAMAEGRWSGTMNLTEPEAGSDLAAIRTRAEPCADGYRLFGQKIYITWGEHDMTDNIVHLVLARLPDAPPGVKGISMFAVPRYLPDAAGEWCLPNDVRCLSLEHKLGIHASPTCVMSYGEQGGALGYLVGAAHEGLAQMFTMMNSARQAVGLQGVAIAERACQQARAYACARLQGTAADGTRFAIVRYPDVRRMLMQMRASIEAMRALAYRGAADVDNARCLADRGLSQRYHARADLLTPIIKGWCTELAQEVVSQALQIHGGMGYIEETGVAQHLRDARILTIYEGTTGIQGLDLVGRKLLHDRGAALEALLDEIDSLAERLSSDTDLAVQGARLAEAVASARIAQAWLIQQAPVDPAAAGAASVPLLMLLGYLCGGWVMGLAALQARAALALGQGDEAFLHDKCVTARFYSEHLLPRTRAALESVLAGSDSIMAIPEQRL</sequence>
<name>A0ABS6MBA9_9GAMM</name>
<dbReference type="Pfam" id="PF02771">
    <property type="entry name" value="Acyl-CoA_dh_N"/>
    <property type="match status" value="1"/>
</dbReference>
<gene>
    <name evidence="8" type="ORF">KTN04_09600</name>
</gene>
<reference evidence="8 9" key="1">
    <citation type="submission" date="2021-06" db="EMBL/GenBank/DDBJ databases">
        <title>Bacterium isolated from marine sediment.</title>
        <authorList>
            <person name="Zhu K.-L."/>
            <person name="Du Z.-J."/>
            <person name="Liang Q.-Y."/>
        </authorList>
    </citation>
    <scope>NUCLEOTIDE SEQUENCE [LARGE SCALE GENOMIC DNA]</scope>
    <source>
        <strain evidence="8 9">A346</strain>
    </source>
</reference>
<feature type="domain" description="Acyl-CoA dehydrogenase/oxidase C-terminal" evidence="4">
    <location>
        <begin position="284"/>
        <end position="445"/>
    </location>
</feature>
<dbReference type="Proteomes" id="UP000755551">
    <property type="component" value="Unassembled WGS sequence"/>
</dbReference>
<evidence type="ECO:0000256" key="2">
    <source>
        <dbReference type="ARBA" id="ARBA00022630"/>
    </source>
</evidence>
<dbReference type="InterPro" id="IPR052166">
    <property type="entry name" value="Diverse_Acyl-CoA_DH"/>
</dbReference>
<evidence type="ECO:0000259" key="7">
    <source>
        <dbReference type="Pfam" id="PF12806"/>
    </source>
</evidence>
<dbReference type="InterPro" id="IPR013786">
    <property type="entry name" value="AcylCoA_DH/ox_N"/>
</dbReference>
<evidence type="ECO:0000259" key="5">
    <source>
        <dbReference type="Pfam" id="PF02770"/>
    </source>
</evidence>
<dbReference type="Pfam" id="PF02770">
    <property type="entry name" value="Acyl-CoA_dh_M"/>
    <property type="match status" value="1"/>
</dbReference>
<comment type="cofactor">
    <cofactor evidence="1">
        <name>FAD</name>
        <dbReference type="ChEBI" id="CHEBI:57692"/>
    </cofactor>
</comment>
<keyword evidence="9" id="KW-1185">Reference proteome</keyword>
<keyword evidence="2" id="KW-0285">Flavoprotein</keyword>
<protein>
    <submittedName>
        <fullName evidence="8">Acyl-CoA dehydrogenase</fullName>
    </submittedName>
</protein>
<feature type="domain" description="Acyl-CoA oxidase/dehydrogenase middle" evidence="5">
    <location>
        <begin position="162"/>
        <end position="266"/>
    </location>
</feature>
<accession>A0ABS6MBA9</accession>